<dbReference type="PROSITE" id="PS00108">
    <property type="entry name" value="PROTEIN_KINASE_ST"/>
    <property type="match status" value="1"/>
</dbReference>
<evidence type="ECO:0000256" key="11">
    <source>
        <dbReference type="SAM" id="MobiDB-lite"/>
    </source>
</evidence>
<keyword evidence="7" id="KW-0833">Ubl conjugation pathway</keyword>
<dbReference type="GO" id="GO:0061630">
    <property type="term" value="F:ubiquitin protein ligase activity"/>
    <property type="evidence" value="ECO:0007669"/>
    <property type="project" value="UniProtKB-EC"/>
</dbReference>
<protein>
    <recommendedName>
        <fullName evidence="3">RING-type E3 ubiquitin transferase</fullName>
        <ecNumber evidence="3">2.3.2.27</ecNumber>
    </recommendedName>
</protein>
<evidence type="ECO:0000256" key="2">
    <source>
        <dbReference type="ARBA" id="ARBA00004906"/>
    </source>
</evidence>
<dbReference type="InterPro" id="IPR013083">
    <property type="entry name" value="Znf_RING/FYVE/PHD"/>
</dbReference>
<evidence type="ECO:0000256" key="5">
    <source>
        <dbReference type="ARBA" id="ARBA00022741"/>
    </source>
</evidence>
<keyword evidence="8 9" id="KW-0067">ATP-binding</keyword>
<dbReference type="PROSITE" id="PS00107">
    <property type="entry name" value="PROTEIN_KINASE_ATP"/>
    <property type="match status" value="1"/>
</dbReference>
<dbReference type="CDD" id="cd01989">
    <property type="entry name" value="USP_STK_Ubox_N"/>
    <property type="match status" value="1"/>
</dbReference>
<keyword evidence="5 9" id="KW-0547">Nucleotide-binding</keyword>
<name>A0A9E7JTK5_9LILI</name>
<dbReference type="PROSITE" id="PS50011">
    <property type="entry name" value="PROTEIN_KINASE_DOM"/>
    <property type="match status" value="1"/>
</dbReference>
<evidence type="ECO:0000256" key="3">
    <source>
        <dbReference type="ARBA" id="ARBA00012483"/>
    </source>
</evidence>
<keyword evidence="15" id="KW-1185">Reference proteome</keyword>
<dbReference type="InterPro" id="IPR011009">
    <property type="entry name" value="Kinase-like_dom_sf"/>
</dbReference>
<dbReference type="Pfam" id="PF04564">
    <property type="entry name" value="U-box"/>
    <property type="match status" value="1"/>
</dbReference>
<dbReference type="Gene3D" id="1.10.510.10">
    <property type="entry name" value="Transferase(Phosphotransferase) domain 1"/>
    <property type="match status" value="1"/>
</dbReference>
<gene>
    <name evidence="14" type="ORF">MUK42_01292</name>
</gene>
<dbReference type="SUPFAM" id="SSF57850">
    <property type="entry name" value="RING/U-box"/>
    <property type="match status" value="1"/>
</dbReference>
<dbReference type="InterPro" id="IPR000719">
    <property type="entry name" value="Prot_kinase_dom"/>
</dbReference>
<comment type="pathway">
    <text evidence="2">Protein modification; protein ubiquitination.</text>
</comment>
<evidence type="ECO:0000256" key="6">
    <source>
        <dbReference type="ARBA" id="ARBA00022777"/>
    </source>
</evidence>
<dbReference type="InterPro" id="IPR003613">
    <property type="entry name" value="Ubox_domain"/>
</dbReference>
<evidence type="ECO:0000256" key="9">
    <source>
        <dbReference type="PROSITE-ProRule" id="PRU10141"/>
    </source>
</evidence>
<dbReference type="SMART" id="SM00220">
    <property type="entry name" value="S_TKc"/>
    <property type="match status" value="1"/>
</dbReference>
<dbReference type="InterPro" id="IPR051348">
    <property type="entry name" value="U-box_ubiquitin_ligases"/>
</dbReference>
<sequence>MGSSASPHGEMKDEDRVFVAVEKDVREGRANFVWVLQNTAEERKITVVHVHRPARKFPTALGWFPANQLEEQEVAAYRNIEREKMHKCVDEYLNMCASVKVQKAEKLVIERDDVGKGLVELIALHGITKLVMGAAPDRCYSRRMKAPKSKTALAVQEHADPSCKIWFICKGNLICTRDASLDGPIIAQSPTGSPNSISSQSEMQRSRLLHETKGKPVNVSSLTPMMQDLFSQRLRSANFTLCPELTMSALPDEGLAESSISGSIEGSVIDPWDDISRGSEFAEASGRMASLPVKPQDLDKEDESLILPSVCKPEGEHLFRFPQHDLQDLGVDEVMYKRLRAALSEAKDSKREAYEEVFKRQKAEKSLNDSMQKVRVIEILYTKEVKLRKEIEETLEKEKVELLTLKQQRDQILEELQKAHQKMEKLQLQISDCEQTLKDARGKLSEAYNHLNSIRQEHEAICQERDNAVRENEKLRQKKGDATICTQRAETFSDFSRLELVQATENFHESSKIGEGGYGCVYKGFLRHTTVAIKRLDPQGMQGKTEFLREMDILCNIRHPNLVTLIGACPEALALVYEFLPNGNLEDRLTCMDNAPPLTWQARIRIAVEICSALVFLHSCKPANIVHGDLKPANILLDENYVSKLGDFGIWRLLIQSINSTILYHCTRQPKGTFAYMDPELLTSREITAKSDVYSFGVILLQLLTGRPALGISRVVQEALDMKCLDKIFDASAGDWPYVQAEKLAKLGLKCCEMNTKNRPDAKEAWRILEPLMKSVSFVRLSSSSIRLVPEDSSSIPSYFICPIFKEIMRDPQIAADGFTYEAEAIEGWLHGGRDTSPMTNLRLSHHELIRNDGLRSAIQAWVQQQN</sequence>
<dbReference type="PANTHER" id="PTHR45647">
    <property type="entry name" value="OS02G0152300 PROTEIN"/>
    <property type="match status" value="1"/>
</dbReference>
<dbReference type="EC" id="2.3.2.27" evidence="3"/>
<dbReference type="Gene3D" id="3.30.200.20">
    <property type="entry name" value="Phosphorylase Kinase, domain 1"/>
    <property type="match status" value="1"/>
</dbReference>
<keyword evidence="4" id="KW-0808">Transferase</keyword>
<evidence type="ECO:0000256" key="7">
    <source>
        <dbReference type="ARBA" id="ARBA00022786"/>
    </source>
</evidence>
<evidence type="ECO:0000313" key="14">
    <source>
        <dbReference type="EMBL" id="URD93090.1"/>
    </source>
</evidence>
<dbReference type="GO" id="GO:0016567">
    <property type="term" value="P:protein ubiquitination"/>
    <property type="evidence" value="ECO:0007669"/>
    <property type="project" value="InterPro"/>
</dbReference>
<dbReference type="PANTHER" id="PTHR45647:SF153">
    <property type="entry name" value="PROTEIN KINASE DOMAIN-CONTAINING PROTEIN"/>
    <property type="match status" value="1"/>
</dbReference>
<keyword evidence="10" id="KW-0175">Coiled coil</keyword>
<comment type="catalytic activity">
    <reaction evidence="1">
        <text>S-ubiquitinyl-[E2 ubiquitin-conjugating enzyme]-L-cysteine + [acceptor protein]-L-lysine = [E2 ubiquitin-conjugating enzyme]-L-cysteine + N(6)-ubiquitinyl-[acceptor protein]-L-lysine.</text>
        <dbReference type="EC" id="2.3.2.27"/>
    </reaction>
</comment>
<evidence type="ECO:0000313" key="15">
    <source>
        <dbReference type="Proteomes" id="UP001055439"/>
    </source>
</evidence>
<keyword evidence="6" id="KW-0418">Kinase</keyword>
<proteinExistence type="predicted"/>
<accession>A0A9E7JTK5</accession>
<organism evidence="14 15">
    <name type="scientific">Musa troglodytarum</name>
    <name type="common">fe'i banana</name>
    <dbReference type="NCBI Taxonomy" id="320322"/>
    <lineage>
        <taxon>Eukaryota</taxon>
        <taxon>Viridiplantae</taxon>
        <taxon>Streptophyta</taxon>
        <taxon>Embryophyta</taxon>
        <taxon>Tracheophyta</taxon>
        <taxon>Spermatophyta</taxon>
        <taxon>Magnoliopsida</taxon>
        <taxon>Liliopsida</taxon>
        <taxon>Zingiberales</taxon>
        <taxon>Musaceae</taxon>
        <taxon>Musa</taxon>
    </lineage>
</organism>
<evidence type="ECO:0000256" key="8">
    <source>
        <dbReference type="ARBA" id="ARBA00022840"/>
    </source>
</evidence>
<feature type="domain" description="U-box" evidence="13">
    <location>
        <begin position="795"/>
        <end position="867"/>
    </location>
</feature>
<feature type="domain" description="Protein kinase" evidence="12">
    <location>
        <begin position="507"/>
        <end position="773"/>
    </location>
</feature>
<dbReference type="OrthoDB" id="4062651at2759"/>
<reference evidence="14" key="1">
    <citation type="submission" date="2022-05" db="EMBL/GenBank/DDBJ databases">
        <title>The Musa troglodytarum L. genome provides insights into the mechanism of non-climacteric behaviour and enrichment of carotenoids.</title>
        <authorList>
            <person name="Wang J."/>
        </authorList>
    </citation>
    <scope>NUCLEOTIDE SEQUENCE</scope>
    <source>
        <tissue evidence="14">Leaf</tissue>
    </source>
</reference>
<feature type="coiled-coil region" evidence="10">
    <location>
        <begin position="388"/>
        <end position="478"/>
    </location>
</feature>
<dbReference type="AlphaFoldDB" id="A0A9E7JTK5"/>
<evidence type="ECO:0000259" key="12">
    <source>
        <dbReference type="PROSITE" id="PS50011"/>
    </source>
</evidence>
<dbReference type="Gene3D" id="3.30.40.10">
    <property type="entry name" value="Zinc/RING finger domain, C3HC4 (zinc finger)"/>
    <property type="match status" value="1"/>
</dbReference>
<dbReference type="GO" id="GO:0004672">
    <property type="term" value="F:protein kinase activity"/>
    <property type="evidence" value="ECO:0007669"/>
    <property type="project" value="InterPro"/>
</dbReference>
<dbReference type="CDD" id="cd16655">
    <property type="entry name" value="RING-Ubox_WDSUB1-like"/>
    <property type="match status" value="1"/>
</dbReference>
<feature type="compositionally biased region" description="Polar residues" evidence="11">
    <location>
        <begin position="188"/>
        <end position="203"/>
    </location>
</feature>
<feature type="binding site" evidence="9">
    <location>
        <position position="534"/>
    </location>
    <ligand>
        <name>ATP</name>
        <dbReference type="ChEBI" id="CHEBI:30616"/>
    </ligand>
</feature>
<evidence type="ECO:0000256" key="1">
    <source>
        <dbReference type="ARBA" id="ARBA00000900"/>
    </source>
</evidence>
<evidence type="ECO:0000256" key="10">
    <source>
        <dbReference type="SAM" id="Coils"/>
    </source>
</evidence>
<dbReference type="GO" id="GO:0005524">
    <property type="term" value="F:ATP binding"/>
    <property type="evidence" value="ECO:0007669"/>
    <property type="project" value="UniProtKB-UniRule"/>
</dbReference>
<dbReference type="Proteomes" id="UP001055439">
    <property type="component" value="Chromosome 3"/>
</dbReference>
<dbReference type="InterPro" id="IPR017441">
    <property type="entry name" value="Protein_kinase_ATP_BS"/>
</dbReference>
<dbReference type="PROSITE" id="PS51698">
    <property type="entry name" value="U_BOX"/>
    <property type="match status" value="1"/>
</dbReference>
<dbReference type="SUPFAM" id="SSF56112">
    <property type="entry name" value="Protein kinase-like (PK-like)"/>
    <property type="match status" value="1"/>
</dbReference>
<dbReference type="InterPro" id="IPR008271">
    <property type="entry name" value="Ser/Thr_kinase_AS"/>
</dbReference>
<dbReference type="InterPro" id="IPR014729">
    <property type="entry name" value="Rossmann-like_a/b/a_fold"/>
</dbReference>
<dbReference type="Gene3D" id="3.40.50.620">
    <property type="entry name" value="HUPs"/>
    <property type="match status" value="1"/>
</dbReference>
<evidence type="ECO:0000256" key="4">
    <source>
        <dbReference type="ARBA" id="ARBA00022679"/>
    </source>
</evidence>
<dbReference type="EMBL" id="CP097505">
    <property type="protein sequence ID" value="URD93090.1"/>
    <property type="molecule type" value="Genomic_DNA"/>
</dbReference>
<dbReference type="Pfam" id="PF00069">
    <property type="entry name" value="Pkinase"/>
    <property type="match status" value="1"/>
</dbReference>
<feature type="region of interest" description="Disordered" evidence="11">
    <location>
        <begin position="186"/>
        <end position="205"/>
    </location>
</feature>
<evidence type="ECO:0000259" key="13">
    <source>
        <dbReference type="PROSITE" id="PS51698"/>
    </source>
</evidence>
<dbReference type="SMART" id="SM00504">
    <property type="entry name" value="Ubox"/>
    <property type="match status" value="1"/>
</dbReference>
<dbReference type="CDD" id="cd14066">
    <property type="entry name" value="STKc_IRAK"/>
    <property type="match status" value="1"/>
</dbReference>